<sequence>MNYAPELTGIGKYTGEMGSWFAQRGHKVAVVTAMPYYPEWRVHKDYSKRGWHKEIIDNAEVFRVPIYVPKNVNSVKRIIHELSFIVSVFPIWFTFLFKRKYDIVVNINPPFHLGLYPFLYSKLRNAKLVTHIQDLQIDAAKDLQMIKNKALLNFMFKFEKSLLQRSDMVTSISIGMRRKIIAKQVPEDKFRMFPNWVDSKVITPLSQRESLRIEWGIPFSDKVILYAGNLGEKQGLESIITIAERLKNLTNVHFVIVGSGAGREKLEGLAIGKGLSNVKFFPLQPYEKLSALLASADLHLVLQKKSASDLVMPSKLTSILASGGCAIVTAIPGSSLYDVIHENTLGILTEPENEEALMAGILTALNSDLKKYRDNARNYAATNLDKNQILTRFEKDLQELTDSKK</sequence>
<evidence type="ECO:0000313" key="3">
    <source>
        <dbReference type="EMBL" id="MFD2963932.1"/>
    </source>
</evidence>
<protein>
    <submittedName>
        <fullName evidence="3">WcaI family glycosyltransferase</fullName>
    </submittedName>
</protein>
<dbReference type="Pfam" id="PF00534">
    <property type="entry name" value="Glycos_transf_1"/>
    <property type="match status" value="1"/>
</dbReference>
<proteinExistence type="predicted"/>
<organism evidence="3 4">
    <name type="scientific">Olivibacter jilunii</name>
    <dbReference type="NCBI Taxonomy" id="985016"/>
    <lineage>
        <taxon>Bacteria</taxon>
        <taxon>Pseudomonadati</taxon>
        <taxon>Bacteroidota</taxon>
        <taxon>Sphingobacteriia</taxon>
        <taxon>Sphingobacteriales</taxon>
        <taxon>Sphingobacteriaceae</taxon>
        <taxon>Olivibacter</taxon>
    </lineage>
</organism>
<evidence type="ECO:0000259" key="1">
    <source>
        <dbReference type="Pfam" id="PF00534"/>
    </source>
</evidence>
<dbReference type="InterPro" id="IPR001296">
    <property type="entry name" value="Glyco_trans_1"/>
</dbReference>
<dbReference type="CDD" id="cd03794">
    <property type="entry name" value="GT4_WbuB-like"/>
    <property type="match status" value="1"/>
</dbReference>
<dbReference type="InterPro" id="IPR028098">
    <property type="entry name" value="Glyco_trans_4-like_N"/>
</dbReference>
<gene>
    <name evidence="3" type="ORF">ACFS6J_19140</name>
</gene>
<dbReference type="PANTHER" id="PTHR45947">
    <property type="entry name" value="SULFOQUINOVOSYL TRANSFERASE SQD2"/>
    <property type="match status" value="1"/>
</dbReference>
<dbReference type="RefSeq" id="WP_377612062.1">
    <property type="nucleotide sequence ID" value="NZ_JBHUPA010000011.1"/>
</dbReference>
<name>A0ABW6B4S3_9SPHI</name>
<dbReference type="PANTHER" id="PTHR45947:SF3">
    <property type="entry name" value="SULFOQUINOVOSYL TRANSFERASE SQD2"/>
    <property type="match status" value="1"/>
</dbReference>
<dbReference type="EMBL" id="JBHUPA010000011">
    <property type="protein sequence ID" value="MFD2963932.1"/>
    <property type="molecule type" value="Genomic_DNA"/>
</dbReference>
<dbReference type="Pfam" id="PF13579">
    <property type="entry name" value="Glyco_trans_4_4"/>
    <property type="match status" value="1"/>
</dbReference>
<dbReference type="Proteomes" id="UP001597560">
    <property type="component" value="Unassembled WGS sequence"/>
</dbReference>
<comment type="caution">
    <text evidence="3">The sequence shown here is derived from an EMBL/GenBank/DDBJ whole genome shotgun (WGS) entry which is preliminary data.</text>
</comment>
<dbReference type="SUPFAM" id="SSF53756">
    <property type="entry name" value="UDP-Glycosyltransferase/glycogen phosphorylase"/>
    <property type="match status" value="1"/>
</dbReference>
<evidence type="ECO:0000313" key="4">
    <source>
        <dbReference type="Proteomes" id="UP001597560"/>
    </source>
</evidence>
<accession>A0ABW6B4S3</accession>
<evidence type="ECO:0000259" key="2">
    <source>
        <dbReference type="Pfam" id="PF13579"/>
    </source>
</evidence>
<dbReference type="InterPro" id="IPR050194">
    <property type="entry name" value="Glycosyltransferase_grp1"/>
</dbReference>
<reference evidence="4" key="1">
    <citation type="journal article" date="2019" name="Int. J. Syst. Evol. Microbiol.">
        <title>The Global Catalogue of Microorganisms (GCM) 10K type strain sequencing project: providing services to taxonomists for standard genome sequencing and annotation.</title>
        <authorList>
            <consortium name="The Broad Institute Genomics Platform"/>
            <consortium name="The Broad Institute Genome Sequencing Center for Infectious Disease"/>
            <person name="Wu L."/>
            <person name="Ma J."/>
        </authorList>
    </citation>
    <scope>NUCLEOTIDE SEQUENCE [LARGE SCALE GENOMIC DNA]</scope>
    <source>
        <strain evidence="4">KCTC 23098</strain>
    </source>
</reference>
<dbReference type="Gene3D" id="3.40.50.2000">
    <property type="entry name" value="Glycogen Phosphorylase B"/>
    <property type="match status" value="2"/>
</dbReference>
<feature type="domain" description="Glycosyl transferase family 1" evidence="1">
    <location>
        <begin position="208"/>
        <end position="380"/>
    </location>
</feature>
<keyword evidence="4" id="KW-1185">Reference proteome</keyword>
<dbReference type="NCBIfam" id="NF007640">
    <property type="entry name" value="PRK10307.1"/>
    <property type="match status" value="1"/>
</dbReference>
<feature type="domain" description="Glycosyltransferase subfamily 4-like N-terminal" evidence="2">
    <location>
        <begin position="8"/>
        <end position="196"/>
    </location>
</feature>